<comment type="caution">
    <text evidence="1">The sequence shown here is derived from an EMBL/GenBank/DDBJ whole genome shotgun (WGS) entry which is preliminary data.</text>
</comment>
<evidence type="ECO:0000313" key="1">
    <source>
        <dbReference type="EMBL" id="GFZ04111.1"/>
    </source>
</evidence>
<proteinExistence type="predicted"/>
<sequence>MGSNVIFAEEREAAIAVEEDSGDTDFVNGVGGPAVEGVGDDAVREEVGKGIAEGGGVGERRC</sequence>
<reference evidence="1 2" key="1">
    <citation type="submission" date="2019-07" db="EMBL/GenBank/DDBJ databases">
        <title>De Novo Assembly of kiwifruit Actinidia rufa.</title>
        <authorList>
            <person name="Sugita-Konishi S."/>
            <person name="Sato K."/>
            <person name="Mori E."/>
            <person name="Abe Y."/>
            <person name="Kisaki G."/>
            <person name="Hamano K."/>
            <person name="Suezawa K."/>
            <person name="Otani M."/>
            <person name="Fukuda T."/>
            <person name="Manabe T."/>
            <person name="Gomi K."/>
            <person name="Tabuchi M."/>
            <person name="Akimitsu K."/>
            <person name="Kataoka I."/>
        </authorList>
    </citation>
    <scope>NUCLEOTIDE SEQUENCE [LARGE SCALE GENOMIC DNA]</scope>
    <source>
        <strain evidence="2">cv. Fuchu</strain>
    </source>
</reference>
<dbReference type="AlphaFoldDB" id="A0A7J0FZI1"/>
<protein>
    <submittedName>
        <fullName evidence="1">Uncharacterized protein</fullName>
    </submittedName>
</protein>
<name>A0A7J0FZI1_9ERIC</name>
<accession>A0A7J0FZI1</accession>
<dbReference type="Proteomes" id="UP000585474">
    <property type="component" value="Unassembled WGS sequence"/>
</dbReference>
<evidence type="ECO:0000313" key="2">
    <source>
        <dbReference type="Proteomes" id="UP000585474"/>
    </source>
</evidence>
<organism evidence="1 2">
    <name type="scientific">Actinidia rufa</name>
    <dbReference type="NCBI Taxonomy" id="165716"/>
    <lineage>
        <taxon>Eukaryota</taxon>
        <taxon>Viridiplantae</taxon>
        <taxon>Streptophyta</taxon>
        <taxon>Embryophyta</taxon>
        <taxon>Tracheophyta</taxon>
        <taxon>Spermatophyta</taxon>
        <taxon>Magnoliopsida</taxon>
        <taxon>eudicotyledons</taxon>
        <taxon>Gunneridae</taxon>
        <taxon>Pentapetalae</taxon>
        <taxon>asterids</taxon>
        <taxon>Ericales</taxon>
        <taxon>Actinidiaceae</taxon>
        <taxon>Actinidia</taxon>
    </lineage>
</organism>
<dbReference type="EMBL" id="BJWL01000016">
    <property type="protein sequence ID" value="GFZ04111.1"/>
    <property type="molecule type" value="Genomic_DNA"/>
</dbReference>
<gene>
    <name evidence="1" type="ORF">Acr_16g0007350</name>
</gene>
<keyword evidence="2" id="KW-1185">Reference proteome</keyword>